<keyword evidence="2" id="KW-0479">Metal-binding</keyword>
<feature type="binding site" evidence="7">
    <location>
        <position position="193"/>
    </location>
    <ligand>
        <name>L-glutamate</name>
        <dbReference type="ChEBI" id="CHEBI:29985"/>
    </ligand>
</feature>
<evidence type="ECO:0000256" key="8">
    <source>
        <dbReference type="RuleBase" id="RU363037"/>
    </source>
</evidence>
<accession>A0A939DD87</accession>
<protein>
    <recommendedName>
        <fullName evidence="7">Glutamyl-Q tRNA(Asp) synthetase</fullName>
        <shortName evidence="7">Glu-Q-RSs</shortName>
        <ecNumber evidence="7">6.1.1.-</ecNumber>
    </recommendedName>
</protein>
<evidence type="ECO:0000256" key="1">
    <source>
        <dbReference type="ARBA" id="ARBA00022598"/>
    </source>
</evidence>
<dbReference type="GO" id="GO:0006400">
    <property type="term" value="P:tRNA modification"/>
    <property type="evidence" value="ECO:0007669"/>
    <property type="project" value="InterPro"/>
</dbReference>
<dbReference type="Gene3D" id="3.40.50.620">
    <property type="entry name" value="HUPs"/>
    <property type="match status" value="1"/>
</dbReference>
<name>A0A939DD87_9GAMM</name>
<evidence type="ECO:0000256" key="2">
    <source>
        <dbReference type="ARBA" id="ARBA00022723"/>
    </source>
</evidence>
<dbReference type="HAMAP" id="MF_01428">
    <property type="entry name" value="Glu_Q_tRNA_synth"/>
    <property type="match status" value="1"/>
</dbReference>
<dbReference type="InterPro" id="IPR014729">
    <property type="entry name" value="Rossmann-like_a/b/a_fold"/>
</dbReference>
<organism evidence="10 11">
    <name type="scientific">Parahaliea mediterranea</name>
    <dbReference type="NCBI Taxonomy" id="651086"/>
    <lineage>
        <taxon>Bacteria</taxon>
        <taxon>Pseudomonadati</taxon>
        <taxon>Pseudomonadota</taxon>
        <taxon>Gammaproteobacteria</taxon>
        <taxon>Cellvibrionales</taxon>
        <taxon>Halieaceae</taxon>
        <taxon>Parahaliea</taxon>
    </lineage>
</organism>
<feature type="domain" description="Glutamyl/glutaminyl-tRNA synthetase class Ib catalytic" evidence="9">
    <location>
        <begin position="9"/>
        <end position="237"/>
    </location>
</feature>
<keyword evidence="4" id="KW-0862">Zinc</keyword>
<dbReference type="EMBL" id="JAFKCZ010000003">
    <property type="protein sequence ID" value="MBN7795776.1"/>
    <property type="molecule type" value="Genomic_DNA"/>
</dbReference>
<evidence type="ECO:0000313" key="10">
    <source>
        <dbReference type="EMBL" id="MBN7795776.1"/>
    </source>
</evidence>
<keyword evidence="3 7" id="KW-0547">Nucleotide-binding</keyword>
<feature type="binding site" evidence="7">
    <location>
        <position position="234"/>
    </location>
    <ligand>
        <name>ATP</name>
        <dbReference type="ChEBI" id="CHEBI:30616"/>
    </ligand>
</feature>
<feature type="binding site" evidence="7">
    <location>
        <begin position="11"/>
        <end position="15"/>
    </location>
    <ligand>
        <name>L-glutamate</name>
        <dbReference type="ChEBI" id="CHEBI:29985"/>
    </ligand>
</feature>
<dbReference type="AlphaFoldDB" id="A0A939DD87"/>
<comment type="function">
    <text evidence="7">Catalyzes the tRNA-independent activation of glutamate in presence of ATP and the subsequent transfer of glutamate onto a tRNA(Asp). Glutamate is transferred on the 2-amino-5-(4,5-dihydroxy-2-cyclopenten-1-yl) moiety of the queuosine in the wobble position of the QUC anticodon.</text>
</comment>
<comment type="similarity">
    <text evidence="7">Belongs to the class-I aminoacyl-tRNA synthetase family. GluQ subfamily.</text>
</comment>
<dbReference type="InterPro" id="IPR020058">
    <property type="entry name" value="Glu/Gln-tRNA-synth_Ib_cat-dom"/>
</dbReference>
<dbReference type="PRINTS" id="PR00987">
    <property type="entry name" value="TRNASYNTHGLU"/>
</dbReference>
<keyword evidence="5 7" id="KW-0067">ATP-binding</keyword>
<dbReference type="GO" id="GO:0004818">
    <property type="term" value="F:glutamate-tRNA ligase activity"/>
    <property type="evidence" value="ECO:0007669"/>
    <property type="project" value="TreeGrafter"/>
</dbReference>
<evidence type="ECO:0000256" key="3">
    <source>
        <dbReference type="ARBA" id="ARBA00022741"/>
    </source>
</evidence>
<keyword evidence="11" id="KW-1185">Reference proteome</keyword>
<gene>
    <name evidence="10" type="primary">gluQRS</name>
    <name evidence="7" type="synonym">gluQ</name>
    <name evidence="10" type="ORF">JYP50_04185</name>
</gene>
<keyword evidence="8" id="KW-0648">Protein biosynthesis</keyword>
<feature type="binding site" evidence="7">
    <location>
        <position position="175"/>
    </location>
    <ligand>
        <name>L-glutamate</name>
        <dbReference type="ChEBI" id="CHEBI:29985"/>
    </ligand>
</feature>
<dbReference type="InterPro" id="IPR022380">
    <property type="entry name" value="Glu-Q_tRNA(Asp)_Synthase"/>
</dbReference>
<evidence type="ECO:0000256" key="4">
    <source>
        <dbReference type="ARBA" id="ARBA00022833"/>
    </source>
</evidence>
<comment type="caution">
    <text evidence="7">Lacks conserved residue(s) required for the propagation of feature annotation.</text>
</comment>
<feature type="short sequence motif" description="'KMSKS' region" evidence="7">
    <location>
        <begin position="231"/>
        <end position="235"/>
    </location>
</feature>
<dbReference type="Pfam" id="PF00749">
    <property type="entry name" value="tRNA-synt_1c"/>
    <property type="match status" value="1"/>
</dbReference>
<dbReference type="InterPro" id="IPR000924">
    <property type="entry name" value="Glu/Gln-tRNA-synth"/>
</dbReference>
<dbReference type="Proteomes" id="UP000664303">
    <property type="component" value="Unassembled WGS sequence"/>
</dbReference>
<dbReference type="GO" id="GO:0006424">
    <property type="term" value="P:glutamyl-tRNA aminoacylation"/>
    <property type="evidence" value="ECO:0007669"/>
    <property type="project" value="InterPro"/>
</dbReference>
<dbReference type="NCBIfam" id="NF004314">
    <property type="entry name" value="PRK05710.1-3"/>
    <property type="match status" value="1"/>
</dbReference>
<dbReference type="InterPro" id="IPR049940">
    <property type="entry name" value="GluQ/Sye"/>
</dbReference>
<comment type="caution">
    <text evidence="10">The sequence shown here is derived from an EMBL/GenBank/DDBJ whole genome shotgun (WGS) entry which is preliminary data.</text>
</comment>
<dbReference type="FunFam" id="3.40.50.620:FF:000093">
    <property type="entry name" value="Glutamyl-Q tRNA(Asp) synthetase"/>
    <property type="match status" value="1"/>
</dbReference>
<keyword evidence="6 7" id="KW-0030">Aminoacyl-tRNA synthetase</keyword>
<dbReference type="EC" id="6.1.1.-" evidence="7"/>
<dbReference type="PANTHER" id="PTHR43311:SF1">
    <property type="entry name" value="GLUTAMYL-Q TRNA(ASP) SYNTHETASE"/>
    <property type="match status" value="1"/>
</dbReference>
<feature type="short sequence motif" description="'HIGH' region" evidence="7">
    <location>
        <begin position="14"/>
        <end position="24"/>
    </location>
</feature>
<dbReference type="NCBIfam" id="TIGR03838">
    <property type="entry name" value="queuosine_YadB"/>
    <property type="match status" value="1"/>
</dbReference>
<dbReference type="GO" id="GO:0008270">
    <property type="term" value="F:zinc ion binding"/>
    <property type="evidence" value="ECO:0007669"/>
    <property type="project" value="InterPro"/>
</dbReference>
<evidence type="ECO:0000256" key="5">
    <source>
        <dbReference type="ARBA" id="ARBA00022840"/>
    </source>
</evidence>
<keyword evidence="1 7" id="KW-0436">Ligase</keyword>
<dbReference type="SUPFAM" id="SSF52374">
    <property type="entry name" value="Nucleotidylyl transferase"/>
    <property type="match status" value="1"/>
</dbReference>
<dbReference type="PANTHER" id="PTHR43311">
    <property type="entry name" value="GLUTAMATE--TRNA LIGASE"/>
    <property type="match status" value="1"/>
</dbReference>
<evidence type="ECO:0000259" key="9">
    <source>
        <dbReference type="Pfam" id="PF00749"/>
    </source>
</evidence>
<sequence length="305" mass="33448">MPAPDITYRGRFAPSPTGPLHQGSLIAALASYLDARAADGAWLLRMEDIDPPREQPGAARAILASLEAHGLHWDENVLWQSARTEAYLAALDTLRGTGRLFACRCTRAQTDELGNCAGDCRTRQAQSDGDTALRVAVDTNYEANWPDRWQGPQHWPIGGALRDFVVRRKDGLFAYQLAVVVDDAAQGITHVVRGSDLLDSTPRQMWLQHLLGFDSPRYDHLPVLTNREGQKLSKQTHAPPLDDNQAPRNLRLALEHLGQPAPPDEYSDCAALLRFAVDHWRAQWVPATATLAPTPGGAALPPRGA</sequence>
<proteinExistence type="inferred from homology"/>
<dbReference type="GO" id="GO:0005829">
    <property type="term" value="C:cytosol"/>
    <property type="evidence" value="ECO:0007669"/>
    <property type="project" value="TreeGrafter"/>
</dbReference>
<evidence type="ECO:0000256" key="6">
    <source>
        <dbReference type="ARBA" id="ARBA00023146"/>
    </source>
</evidence>
<evidence type="ECO:0000256" key="7">
    <source>
        <dbReference type="HAMAP-Rule" id="MF_01428"/>
    </source>
</evidence>
<reference evidence="10" key="1">
    <citation type="submission" date="2021-02" db="EMBL/GenBank/DDBJ databases">
        <title>PHA producing bacteria isolated from coastal sediment in Guangdong, Shenzhen.</title>
        <authorList>
            <person name="Zheng W."/>
            <person name="Yu S."/>
            <person name="Huang Y."/>
        </authorList>
    </citation>
    <scope>NUCLEOTIDE SEQUENCE</scope>
    <source>
        <strain evidence="10">TN14-10</strain>
    </source>
</reference>
<dbReference type="GO" id="GO:0005524">
    <property type="term" value="F:ATP binding"/>
    <property type="evidence" value="ECO:0007669"/>
    <property type="project" value="UniProtKB-KW"/>
</dbReference>
<dbReference type="RefSeq" id="WP_206559221.1">
    <property type="nucleotide sequence ID" value="NZ_JAFKCZ010000003.1"/>
</dbReference>
<feature type="binding site" evidence="7">
    <location>
        <position position="47"/>
    </location>
    <ligand>
        <name>L-glutamate</name>
        <dbReference type="ChEBI" id="CHEBI:29985"/>
    </ligand>
</feature>
<evidence type="ECO:0000313" key="11">
    <source>
        <dbReference type="Proteomes" id="UP000664303"/>
    </source>
</evidence>